<evidence type="ECO:0000313" key="5">
    <source>
        <dbReference type="Proteomes" id="UP000320679"/>
    </source>
</evidence>
<evidence type="ECO:0000259" key="3">
    <source>
        <dbReference type="PROSITE" id="PS50977"/>
    </source>
</evidence>
<evidence type="ECO:0000313" key="4">
    <source>
        <dbReference type="EMBL" id="TET46372.1"/>
    </source>
</evidence>
<dbReference type="Pfam" id="PF00440">
    <property type="entry name" value="TetR_N"/>
    <property type="match status" value="1"/>
</dbReference>
<dbReference type="PROSITE" id="PS01081">
    <property type="entry name" value="HTH_TETR_1"/>
    <property type="match status" value="1"/>
</dbReference>
<proteinExistence type="predicted"/>
<dbReference type="Gene3D" id="1.10.357.10">
    <property type="entry name" value="Tetracycline Repressor, domain 2"/>
    <property type="match status" value="1"/>
</dbReference>
<name>A0A523UUX8_UNCAE</name>
<dbReference type="PANTHER" id="PTHR43479:SF11">
    <property type="entry name" value="ACREF_ENVCD OPERON REPRESSOR-RELATED"/>
    <property type="match status" value="1"/>
</dbReference>
<dbReference type="PRINTS" id="PR00455">
    <property type="entry name" value="HTHTETR"/>
</dbReference>
<dbReference type="InterPro" id="IPR009057">
    <property type="entry name" value="Homeodomain-like_sf"/>
</dbReference>
<dbReference type="InterPro" id="IPR023772">
    <property type="entry name" value="DNA-bd_HTH_TetR-type_CS"/>
</dbReference>
<accession>A0A523UUX8</accession>
<dbReference type="AlphaFoldDB" id="A0A523UUX8"/>
<dbReference type="SUPFAM" id="SSF48498">
    <property type="entry name" value="Tetracyclin repressor-like, C-terminal domain"/>
    <property type="match status" value="1"/>
</dbReference>
<gene>
    <name evidence="4" type="ORF">E3J59_03125</name>
</gene>
<dbReference type="SUPFAM" id="SSF46689">
    <property type="entry name" value="Homeodomain-like"/>
    <property type="match status" value="1"/>
</dbReference>
<dbReference type="InterPro" id="IPR041490">
    <property type="entry name" value="KstR2_TetR_C"/>
</dbReference>
<keyword evidence="1 2" id="KW-0238">DNA-binding</keyword>
<evidence type="ECO:0000256" key="2">
    <source>
        <dbReference type="PROSITE-ProRule" id="PRU00335"/>
    </source>
</evidence>
<sequence>MRIKEMNKRKIKQRNHAIRVLEAAEKLFARRGFYPTTIDDIAKEAKLAKGTIYLYFDNKEDLFFSAIENKLDVLLTRIQEAVKKPLSPSQRIKLTIGTHLKFLEENRDYFKIMQNFPEGLKEKLERKLKGRVIERQSQYIKIVNGLIQEAISKGELRPLDSRKLAVILMGIAHSLTVYWISQKEKGSLSKDESLVWEVFWEGAGRKV</sequence>
<reference evidence="4 5" key="1">
    <citation type="submission" date="2019-03" db="EMBL/GenBank/DDBJ databases">
        <title>Metabolic potential of uncultured bacteria and archaea associated with petroleum seepage in deep-sea sediments.</title>
        <authorList>
            <person name="Dong X."/>
            <person name="Hubert C."/>
        </authorList>
    </citation>
    <scope>NUCLEOTIDE SEQUENCE [LARGE SCALE GENOMIC DNA]</scope>
    <source>
        <strain evidence="4">E29_bin78</strain>
    </source>
</reference>
<comment type="caution">
    <text evidence="4">The sequence shown here is derived from an EMBL/GenBank/DDBJ whole genome shotgun (WGS) entry which is preliminary data.</text>
</comment>
<dbReference type="Proteomes" id="UP000320679">
    <property type="component" value="Unassembled WGS sequence"/>
</dbReference>
<dbReference type="Pfam" id="PF17932">
    <property type="entry name" value="TetR_C_24"/>
    <property type="match status" value="1"/>
</dbReference>
<feature type="domain" description="HTH tetR-type" evidence="3">
    <location>
        <begin position="14"/>
        <end position="74"/>
    </location>
</feature>
<dbReference type="InterPro" id="IPR050624">
    <property type="entry name" value="HTH-type_Tx_Regulator"/>
</dbReference>
<protein>
    <submittedName>
        <fullName evidence="4">TetR/AcrR family transcriptional regulator</fullName>
    </submittedName>
</protein>
<dbReference type="Gene3D" id="1.10.10.60">
    <property type="entry name" value="Homeodomain-like"/>
    <property type="match status" value="1"/>
</dbReference>
<dbReference type="PANTHER" id="PTHR43479">
    <property type="entry name" value="ACREF/ENVCD OPERON REPRESSOR-RELATED"/>
    <property type="match status" value="1"/>
</dbReference>
<feature type="DNA-binding region" description="H-T-H motif" evidence="2">
    <location>
        <begin position="37"/>
        <end position="56"/>
    </location>
</feature>
<dbReference type="GO" id="GO:0003677">
    <property type="term" value="F:DNA binding"/>
    <property type="evidence" value="ECO:0007669"/>
    <property type="project" value="UniProtKB-UniRule"/>
</dbReference>
<dbReference type="PROSITE" id="PS50977">
    <property type="entry name" value="HTH_TETR_2"/>
    <property type="match status" value="1"/>
</dbReference>
<dbReference type="InterPro" id="IPR036271">
    <property type="entry name" value="Tet_transcr_reg_TetR-rel_C_sf"/>
</dbReference>
<dbReference type="EMBL" id="SOJK01000129">
    <property type="protein sequence ID" value="TET46372.1"/>
    <property type="molecule type" value="Genomic_DNA"/>
</dbReference>
<organism evidence="4 5">
    <name type="scientific">Aerophobetes bacterium</name>
    <dbReference type="NCBI Taxonomy" id="2030807"/>
    <lineage>
        <taxon>Bacteria</taxon>
        <taxon>Candidatus Aerophobota</taxon>
    </lineage>
</organism>
<evidence type="ECO:0000256" key="1">
    <source>
        <dbReference type="ARBA" id="ARBA00023125"/>
    </source>
</evidence>
<dbReference type="InterPro" id="IPR001647">
    <property type="entry name" value="HTH_TetR"/>
</dbReference>